<dbReference type="SUPFAM" id="SSF52833">
    <property type="entry name" value="Thioredoxin-like"/>
    <property type="match status" value="1"/>
</dbReference>
<dbReference type="CDD" id="cd02969">
    <property type="entry name" value="PRX_like1"/>
    <property type="match status" value="1"/>
</dbReference>
<dbReference type="KEGG" id="shal:SHALO_1697"/>
<keyword evidence="3" id="KW-1185">Reference proteome</keyword>
<evidence type="ECO:0000259" key="1">
    <source>
        <dbReference type="PROSITE" id="PS51352"/>
    </source>
</evidence>
<dbReference type="STRING" id="1193502.SHALO_1697"/>
<dbReference type="GO" id="GO:0016491">
    <property type="term" value="F:oxidoreductase activity"/>
    <property type="evidence" value="ECO:0007669"/>
    <property type="project" value="InterPro"/>
</dbReference>
<dbReference type="Proteomes" id="UP000094609">
    <property type="component" value="Chromosome"/>
</dbReference>
<dbReference type="Gene3D" id="3.40.30.10">
    <property type="entry name" value="Glutaredoxin"/>
    <property type="match status" value="1"/>
</dbReference>
<dbReference type="AlphaFoldDB" id="A0A1D7TKE3"/>
<dbReference type="InterPro" id="IPR013740">
    <property type="entry name" value="Redoxin"/>
</dbReference>
<dbReference type="PANTHER" id="PTHR43640:SF1">
    <property type="entry name" value="THIOREDOXIN-DEPENDENT PEROXIREDOXIN"/>
    <property type="match status" value="1"/>
</dbReference>
<dbReference type="InterPro" id="IPR036249">
    <property type="entry name" value="Thioredoxin-like_sf"/>
</dbReference>
<protein>
    <submittedName>
        <fullName evidence="2">Peroxiredoxin-like protein</fullName>
    </submittedName>
</protein>
<evidence type="ECO:0000313" key="2">
    <source>
        <dbReference type="EMBL" id="AOO65468.1"/>
    </source>
</evidence>
<gene>
    <name evidence="2" type="ORF">SHALO_1697</name>
</gene>
<dbReference type="EMBL" id="CP017111">
    <property type="protein sequence ID" value="AOO65468.1"/>
    <property type="molecule type" value="Genomic_DNA"/>
</dbReference>
<dbReference type="Pfam" id="PF08534">
    <property type="entry name" value="Redoxin"/>
    <property type="match status" value="1"/>
</dbReference>
<accession>A0A1D7TKE3</accession>
<sequence>MALVHSASLELGKTLEHFELEDPNGKRFKSQELFGKGGFMIAVMCNHCPYSNAIWKRLITVAEFAKKLDIGTVAINPNIHPNYPEDSPSHMLDKIAEMSIDFPYLIDENQDVAKSLGAVCTPDIFLFDGDAKLYYHGRLDDNWQDARSVKEEELREAVMMLFSKQDAPKVQHPSQGCSIKWIDTVTG</sequence>
<proteinExistence type="predicted"/>
<dbReference type="RefSeq" id="WP_069478161.1">
    <property type="nucleotide sequence ID" value="NZ_CP017111.1"/>
</dbReference>
<organism evidence="2 3">
    <name type="scientific">Sulfurospirillum halorespirans DSM 13726</name>
    <dbReference type="NCBI Taxonomy" id="1193502"/>
    <lineage>
        <taxon>Bacteria</taxon>
        <taxon>Pseudomonadati</taxon>
        <taxon>Campylobacterota</taxon>
        <taxon>Epsilonproteobacteria</taxon>
        <taxon>Campylobacterales</taxon>
        <taxon>Sulfurospirillaceae</taxon>
        <taxon>Sulfurospirillum</taxon>
    </lineage>
</organism>
<evidence type="ECO:0000313" key="3">
    <source>
        <dbReference type="Proteomes" id="UP000094609"/>
    </source>
</evidence>
<dbReference type="PANTHER" id="PTHR43640">
    <property type="entry name" value="OS07G0260300 PROTEIN"/>
    <property type="match status" value="1"/>
</dbReference>
<reference evidence="3" key="1">
    <citation type="submission" date="2016-08" db="EMBL/GenBank/DDBJ databases">
        <title>Complete genome sequence of the organohalide-respiring Epsilonproteobacterium Sulfurospirillum halorespirans.</title>
        <authorList>
            <person name="Goris T."/>
            <person name="Zimmermann J."/>
            <person name="Schenz B."/>
            <person name="Lemos M."/>
            <person name="Hackermueller J."/>
            <person name="Diekert G."/>
        </authorList>
    </citation>
    <scope>NUCLEOTIDE SEQUENCE [LARGE SCALE GENOMIC DNA]</scope>
    <source>
        <strain>DSM 13726</strain>
        <strain evidence="3">PCE-M2</strain>
    </source>
</reference>
<name>A0A1D7TKE3_9BACT</name>
<dbReference type="PATRIC" id="fig|1193502.14.peg.1723"/>
<dbReference type="PROSITE" id="PS51352">
    <property type="entry name" value="THIOREDOXIN_2"/>
    <property type="match status" value="1"/>
</dbReference>
<feature type="domain" description="Thioredoxin" evidence="1">
    <location>
        <begin position="9"/>
        <end position="163"/>
    </location>
</feature>
<dbReference type="InterPro" id="IPR047262">
    <property type="entry name" value="PRX-like1"/>
</dbReference>
<dbReference type="InterPro" id="IPR013766">
    <property type="entry name" value="Thioredoxin_domain"/>
</dbReference>